<keyword evidence="5 7" id="KW-1133">Transmembrane helix</keyword>
<keyword evidence="8" id="KW-0282">Flagellum</keyword>
<comment type="similarity">
    <text evidence="2">Belongs to the FliR/MopE/SpaR family.</text>
</comment>
<evidence type="ECO:0000313" key="8">
    <source>
        <dbReference type="EMBL" id="PFG73800.1"/>
    </source>
</evidence>
<evidence type="ECO:0000256" key="3">
    <source>
        <dbReference type="ARBA" id="ARBA00022475"/>
    </source>
</evidence>
<dbReference type="PANTHER" id="PTHR30065">
    <property type="entry name" value="FLAGELLAR BIOSYNTHETIC PROTEIN FLIR"/>
    <property type="match status" value="1"/>
</dbReference>
<dbReference type="InterPro" id="IPR002010">
    <property type="entry name" value="T3SS_IM_R"/>
</dbReference>
<feature type="transmembrane region" description="Helical" evidence="7">
    <location>
        <begin position="37"/>
        <end position="57"/>
    </location>
</feature>
<dbReference type="Proteomes" id="UP000223071">
    <property type="component" value="Unassembled WGS sequence"/>
</dbReference>
<name>A0A2A9HFB7_TEPT2</name>
<evidence type="ECO:0000256" key="7">
    <source>
        <dbReference type="SAM" id="Phobius"/>
    </source>
</evidence>
<dbReference type="AlphaFoldDB" id="A0A2A9HFB7"/>
<feature type="transmembrane region" description="Helical" evidence="7">
    <location>
        <begin position="77"/>
        <end position="94"/>
    </location>
</feature>
<proteinExistence type="inferred from homology"/>
<protein>
    <submittedName>
        <fullName evidence="8">Flagellar biosynthetic protein FliR</fullName>
    </submittedName>
</protein>
<accession>A0A2A9HFB7</accession>
<organism evidence="8 9">
    <name type="scientific">Tepidiforma thermophila (strain KCTC 52669 / CGMCC 1.13589 / G233)</name>
    <dbReference type="NCBI Taxonomy" id="2761530"/>
    <lineage>
        <taxon>Bacteria</taxon>
        <taxon>Bacillati</taxon>
        <taxon>Chloroflexota</taxon>
        <taxon>Tepidiformia</taxon>
        <taxon>Tepidiformales</taxon>
        <taxon>Tepidiformaceae</taxon>
        <taxon>Tepidiforma</taxon>
    </lineage>
</organism>
<dbReference type="PRINTS" id="PR00953">
    <property type="entry name" value="TYPE3IMRPROT"/>
</dbReference>
<reference evidence="8 9" key="1">
    <citation type="submission" date="2017-09" db="EMBL/GenBank/DDBJ databases">
        <title>Sequencing the genomes of two abundant thermophiles in Great Basin hot springs: Thermocrinis jamiesonii and novel Chloroflexi Thermoflexus hugenholtzii.</title>
        <authorList>
            <person name="Hedlund B."/>
        </authorList>
    </citation>
    <scope>NUCLEOTIDE SEQUENCE [LARGE SCALE GENOMIC DNA]</scope>
    <source>
        <strain evidence="8 9">G233</strain>
    </source>
</reference>
<dbReference type="RefSeq" id="WP_098503237.1">
    <property type="nucleotide sequence ID" value="NZ_PDJQ01000001.1"/>
</dbReference>
<dbReference type="EMBL" id="PDJQ01000001">
    <property type="protein sequence ID" value="PFG73800.1"/>
    <property type="molecule type" value="Genomic_DNA"/>
</dbReference>
<feature type="transmembrane region" description="Helical" evidence="7">
    <location>
        <begin position="210"/>
        <end position="232"/>
    </location>
</feature>
<evidence type="ECO:0000256" key="1">
    <source>
        <dbReference type="ARBA" id="ARBA00004651"/>
    </source>
</evidence>
<evidence type="ECO:0000256" key="2">
    <source>
        <dbReference type="ARBA" id="ARBA00009772"/>
    </source>
</evidence>
<feature type="transmembrane region" description="Helical" evidence="7">
    <location>
        <begin position="170"/>
        <end position="198"/>
    </location>
</feature>
<keyword evidence="8" id="KW-0969">Cilium</keyword>
<keyword evidence="8" id="KW-0966">Cell projection</keyword>
<dbReference type="GO" id="GO:0006605">
    <property type="term" value="P:protein targeting"/>
    <property type="evidence" value="ECO:0007669"/>
    <property type="project" value="InterPro"/>
</dbReference>
<evidence type="ECO:0000313" key="9">
    <source>
        <dbReference type="Proteomes" id="UP000223071"/>
    </source>
</evidence>
<evidence type="ECO:0000256" key="4">
    <source>
        <dbReference type="ARBA" id="ARBA00022692"/>
    </source>
</evidence>
<sequence>MQLDLSPEATYTFLLILVRASSMLVSSPLLSHRGIPAQAKIGFAVFTALVLAPITKLPGGQAPDSFARLIDDVLREALFGLGLGLSMNIVVIGLQMASRIIGLQVGFGLGAVFDPITGTEFGVFDQFYSLLVTLVFFSINGHHLVIQSLAETLQAVPPGTFDPFSLSPSGITSLVAGLTVTAIRIAMPVMAALLLTDVGMGIVARTVPQVQILIVGAPVKIGVGVLVLAAALPVTMQLMNGVFGASLAGSSRVLLGGAS</sequence>
<keyword evidence="6 7" id="KW-0472">Membrane</keyword>
<keyword evidence="9" id="KW-1185">Reference proteome</keyword>
<keyword evidence="3" id="KW-1003">Cell membrane</keyword>
<comment type="subcellular location">
    <subcellularLocation>
        <location evidence="1">Cell membrane</location>
        <topology evidence="1">Multi-pass membrane protein</topology>
    </subcellularLocation>
</comment>
<dbReference type="GO" id="GO:0005886">
    <property type="term" value="C:plasma membrane"/>
    <property type="evidence" value="ECO:0007669"/>
    <property type="project" value="UniProtKB-SubCell"/>
</dbReference>
<evidence type="ECO:0000256" key="5">
    <source>
        <dbReference type="ARBA" id="ARBA00022989"/>
    </source>
</evidence>
<feature type="transmembrane region" description="Helical" evidence="7">
    <location>
        <begin position="12"/>
        <end position="30"/>
    </location>
</feature>
<keyword evidence="4 7" id="KW-0812">Transmembrane</keyword>
<dbReference type="PANTHER" id="PTHR30065:SF1">
    <property type="entry name" value="SURFACE PRESENTATION OF ANTIGENS PROTEIN SPAR"/>
    <property type="match status" value="1"/>
</dbReference>
<gene>
    <name evidence="8" type="ORF">A9A59_1006</name>
</gene>
<dbReference type="Pfam" id="PF01311">
    <property type="entry name" value="Bac_export_1"/>
    <property type="match status" value="1"/>
</dbReference>
<evidence type="ECO:0000256" key="6">
    <source>
        <dbReference type="ARBA" id="ARBA00023136"/>
    </source>
</evidence>
<comment type="caution">
    <text evidence="8">The sequence shown here is derived from an EMBL/GenBank/DDBJ whole genome shotgun (WGS) entry which is preliminary data.</text>
</comment>